<feature type="transmembrane region" description="Helical" evidence="3">
    <location>
        <begin position="486"/>
        <end position="509"/>
    </location>
</feature>
<evidence type="ECO:0000259" key="4">
    <source>
        <dbReference type="Pfam" id="PF00350"/>
    </source>
</evidence>
<name>U5LGC0_9BACI</name>
<keyword evidence="2" id="KW-0342">GTP-binding</keyword>
<keyword evidence="3" id="KW-0472">Membrane</keyword>
<dbReference type="NCBIfam" id="TIGR00231">
    <property type="entry name" value="small_GTP"/>
    <property type="match status" value="1"/>
</dbReference>
<evidence type="ECO:0000313" key="6">
    <source>
        <dbReference type="Proteomes" id="UP000017805"/>
    </source>
</evidence>
<dbReference type="AlphaFoldDB" id="U5LGC0"/>
<protein>
    <recommendedName>
        <fullName evidence="4">Dynamin N-terminal domain-containing protein</fullName>
    </recommendedName>
</protein>
<keyword evidence="6" id="KW-1185">Reference proteome</keyword>
<gene>
    <name evidence="5" type="ORF">N288_23145</name>
</gene>
<dbReference type="SUPFAM" id="SSF52540">
    <property type="entry name" value="P-loop containing nucleoside triphosphate hydrolases"/>
    <property type="match status" value="1"/>
</dbReference>
<dbReference type="PANTHER" id="PTHR43681">
    <property type="entry name" value="TRANSMEMBRANE GTPASE FZO"/>
    <property type="match status" value="1"/>
</dbReference>
<evidence type="ECO:0000256" key="1">
    <source>
        <dbReference type="ARBA" id="ARBA00022741"/>
    </source>
</evidence>
<dbReference type="Gene3D" id="3.40.50.300">
    <property type="entry name" value="P-loop containing nucleotide triphosphate hydrolases"/>
    <property type="match status" value="1"/>
</dbReference>
<dbReference type="GO" id="GO:0005525">
    <property type="term" value="F:GTP binding"/>
    <property type="evidence" value="ECO:0007669"/>
    <property type="project" value="UniProtKB-KW"/>
</dbReference>
<proteinExistence type="predicted"/>
<feature type="transmembrane region" description="Helical" evidence="3">
    <location>
        <begin position="456"/>
        <end position="474"/>
    </location>
</feature>
<dbReference type="InterPro" id="IPR045063">
    <property type="entry name" value="Dynamin_N"/>
</dbReference>
<dbReference type="Pfam" id="PF00350">
    <property type="entry name" value="Dynamin_N"/>
    <property type="match status" value="1"/>
</dbReference>
<dbReference type="KEGG" id="bif:N288_23145"/>
<dbReference type="EMBL" id="CP006643">
    <property type="protein sequence ID" value="AGX06468.1"/>
    <property type="molecule type" value="Genomic_DNA"/>
</dbReference>
<dbReference type="InterPro" id="IPR005225">
    <property type="entry name" value="Small_GTP-bd"/>
</dbReference>
<keyword evidence="1" id="KW-0547">Nucleotide-binding</keyword>
<dbReference type="HOGENOM" id="CLU_412015_0_0_9"/>
<keyword evidence="3" id="KW-0812">Transmembrane</keyword>
<feature type="domain" description="Dynamin N-terminal" evidence="4">
    <location>
        <begin position="57"/>
        <end position="214"/>
    </location>
</feature>
<keyword evidence="3" id="KW-1133">Transmembrane helix</keyword>
<dbReference type="PANTHER" id="PTHR43681:SF1">
    <property type="entry name" value="SARCALUMENIN"/>
    <property type="match status" value="1"/>
</dbReference>
<evidence type="ECO:0000313" key="5">
    <source>
        <dbReference type="EMBL" id="AGX06468.1"/>
    </source>
</evidence>
<dbReference type="STRING" id="1367477.N288_23145"/>
<dbReference type="Proteomes" id="UP000017805">
    <property type="component" value="Chromosome"/>
</dbReference>
<organism evidence="5 6">
    <name type="scientific">Bacillus infantis NRRL B-14911</name>
    <dbReference type="NCBI Taxonomy" id="1367477"/>
    <lineage>
        <taxon>Bacteria</taxon>
        <taxon>Bacillati</taxon>
        <taxon>Bacillota</taxon>
        <taxon>Bacilli</taxon>
        <taxon>Bacillales</taxon>
        <taxon>Bacillaceae</taxon>
        <taxon>Bacillus</taxon>
    </lineage>
</organism>
<evidence type="ECO:0000256" key="3">
    <source>
        <dbReference type="SAM" id="Phobius"/>
    </source>
</evidence>
<evidence type="ECO:0000256" key="2">
    <source>
        <dbReference type="ARBA" id="ARBA00023134"/>
    </source>
</evidence>
<dbReference type="PATRIC" id="fig|1367477.3.peg.4619"/>
<dbReference type="InterPro" id="IPR027417">
    <property type="entry name" value="P-loop_NTPase"/>
</dbReference>
<reference evidence="5 6" key="1">
    <citation type="submission" date="2013-07" db="EMBL/GenBank/DDBJ databases">
        <title>Complete genome sequence of Bacillus infantis NRRL B-14911 that has potential to induce cardiac disease by antigenic mimicry.</title>
        <authorList>
            <person name="Massilamany C."/>
            <person name="Smith T.P.L."/>
            <person name="Loy J.D."/>
            <person name="Barletta R."/>
            <person name="Reddy J."/>
        </authorList>
    </citation>
    <scope>NUCLEOTIDE SEQUENCE [LARGE SCALE GENOMIC DNA]</scope>
    <source>
        <strain evidence="5 6">NRRL B-14911</strain>
    </source>
</reference>
<accession>U5LGC0</accession>
<dbReference type="InterPro" id="IPR051943">
    <property type="entry name" value="TRAFAC_Dynamin-like_GTPase"/>
</dbReference>
<sequence>MSQKLQLEFQEKEKRFAGSPLRQDNLEIPVIQINSLLDQIIKDAGVLVDKCQTPVKVVLMGEVKAGKSTLLNALAGAEVSPVNIAEATASIIEIYHSPERVGKIIRSNCTEINGSPEEIYDLLQEHHGDLDFFKDVEEIKLGFPLPNLQKLHIVDTPGLATVSKQNAKKTEDYIQQSDVVVWVFSAHHLGQADIEDKVEEVDELGKPIVGIINRIDEVIGDIGKLVDYLDTRLNLYITDVFPLSAKQAFKGITENQPLLLEQSGYKKLFTFLEEEVEQNDSIHEESLKSSMEALLQKEIAIHKHFADAADDLIVNMEKRKNDINHFNSQIKGDMAAELRNWFELEFLADEEQILKSKIQDLKLLSNKQDKKQIEELFKQELSDDKIRRTISEKYKSIDKQFQSKWQSAMDVIQRRMEQDLNEHFNDSNQQLWLSIQSITKEVPTGQEQMKDGMGKGMVIAGAYGTTVAAYTAWLGPYAASVSLGTALGAILPPVLITGAAVGAVVKLLSFSKQKKEFMKSVDEAIKNIKRHIELKIIPEVLKDLESESNKIANHLYNEFCQSLANGYSEEELSNIKSRVKSYLADIQVGSLVKVTI</sequence>